<dbReference type="EC" id="5.1.3.-" evidence="1"/>
<dbReference type="SUPFAM" id="SSF54909">
    <property type="entry name" value="Dimeric alpha+beta barrel"/>
    <property type="match status" value="1"/>
</dbReference>
<organism evidence="1 2">
    <name type="scientific">Mycolicibacterium tokaiense</name>
    <dbReference type="NCBI Taxonomy" id="39695"/>
    <lineage>
        <taxon>Bacteria</taxon>
        <taxon>Bacillati</taxon>
        <taxon>Actinomycetota</taxon>
        <taxon>Actinomycetes</taxon>
        <taxon>Mycobacteriales</taxon>
        <taxon>Mycobacteriaceae</taxon>
        <taxon>Mycolicibacterium</taxon>
    </lineage>
</organism>
<reference evidence="1 2" key="1">
    <citation type="submission" date="2018-06" db="EMBL/GenBank/DDBJ databases">
        <authorList>
            <consortium name="Pathogen Informatics"/>
            <person name="Doyle S."/>
        </authorList>
    </citation>
    <scope>NUCLEOTIDE SEQUENCE [LARGE SCALE GENOMIC DNA]</scope>
    <source>
        <strain evidence="1 2">NCTC10821</strain>
    </source>
</reference>
<keyword evidence="1" id="KW-0413">Isomerase</keyword>
<dbReference type="Pfam" id="PF05336">
    <property type="entry name" value="rhaM"/>
    <property type="match status" value="1"/>
</dbReference>
<dbReference type="GO" id="GO:0016857">
    <property type="term" value="F:racemase and epimerase activity, acting on carbohydrates and derivatives"/>
    <property type="evidence" value="ECO:0007669"/>
    <property type="project" value="InterPro"/>
</dbReference>
<name>A0A378TK82_9MYCO</name>
<protein>
    <submittedName>
        <fullName evidence="1">L-rhamnose 1-epimerase</fullName>
        <ecNumber evidence="1">5.1.3.-</ecNumber>
    </submittedName>
</protein>
<gene>
    <name evidence="1" type="primary">rhaU</name>
    <name evidence="1" type="ORF">NCTC10821_04757</name>
</gene>
<dbReference type="GO" id="GO:0019301">
    <property type="term" value="P:rhamnose catabolic process"/>
    <property type="evidence" value="ECO:0007669"/>
    <property type="project" value="TreeGrafter"/>
</dbReference>
<dbReference type="Proteomes" id="UP000254978">
    <property type="component" value="Unassembled WGS sequence"/>
</dbReference>
<sequence length="112" mass="12831">MTEAPRTMQRVCFLLHLRPDRVDDYLAAHDHVWPEMLDALRDAGWHNYSLFVRPEDGLVVGYLETPDFDAAQRAMAATDVNARWQAGMAEYFADAAAPDRAMQPLQHYFHLA</sequence>
<dbReference type="PANTHER" id="PTHR34389:SF2">
    <property type="entry name" value="L-RHAMNOSE MUTAROTASE"/>
    <property type="match status" value="1"/>
</dbReference>
<dbReference type="Gene3D" id="3.30.70.100">
    <property type="match status" value="1"/>
</dbReference>
<evidence type="ECO:0000313" key="2">
    <source>
        <dbReference type="Proteomes" id="UP000254978"/>
    </source>
</evidence>
<dbReference type="AlphaFoldDB" id="A0A378TK82"/>
<accession>A0A378TK82</accession>
<dbReference type="EMBL" id="UGQT01000001">
    <property type="protein sequence ID" value="STZ61208.1"/>
    <property type="molecule type" value="Genomic_DNA"/>
</dbReference>
<evidence type="ECO:0000313" key="1">
    <source>
        <dbReference type="EMBL" id="STZ61208.1"/>
    </source>
</evidence>
<dbReference type="InterPro" id="IPR008000">
    <property type="entry name" value="Rham/fucose_mutarotase"/>
</dbReference>
<dbReference type="PANTHER" id="PTHR34389">
    <property type="entry name" value="L-RHAMNOSE MUTAROTASE"/>
    <property type="match status" value="1"/>
</dbReference>
<dbReference type="InterPro" id="IPR011008">
    <property type="entry name" value="Dimeric_a/b-barrel"/>
</dbReference>
<proteinExistence type="predicted"/>
<keyword evidence="2" id="KW-1185">Reference proteome</keyword>